<sequence length="295" mass="30515">MRHYRALTALLCAVAALLLSGCGTLVAGRGGEASPTATGPVPWTLGEPSRVTAARIGADHRTLSIDVDVPSGEHPCVRNLKAVDTDAEYGAVPGTVHVQVTFTSPSGDRRSGCVGETTATARVRLPEPLGGRQLVVDNRTVFTADGAKPPALRMCGRLGCHPPATGCTPASYDQALIAAGAPMHTYRDAEHCDGRWLVLDFSWRTGPACGSDDGDPACSSRLGDRWFFRAEPSGWKPVFESAAGGCGAVRRQVPRFPVALCAELAPLSATLHPSQPPASASPTAGGSSGPAATAR</sequence>
<comment type="caution">
    <text evidence="3">The sequence shown here is derived from an EMBL/GenBank/DDBJ whole genome shotgun (WGS) entry which is preliminary data.</text>
</comment>
<proteinExistence type="predicted"/>
<evidence type="ECO:0008006" key="5">
    <source>
        <dbReference type="Google" id="ProtNLM"/>
    </source>
</evidence>
<dbReference type="RefSeq" id="WP_229917449.1">
    <property type="nucleotide sequence ID" value="NZ_BMVN01000029.1"/>
</dbReference>
<gene>
    <name evidence="3" type="ORF">GCM10010345_64480</name>
</gene>
<protein>
    <recommendedName>
        <fullName evidence="5">Integral membrane protein</fullName>
    </recommendedName>
</protein>
<feature type="signal peptide" evidence="2">
    <location>
        <begin position="1"/>
        <end position="27"/>
    </location>
</feature>
<dbReference type="EMBL" id="BMVN01000029">
    <property type="protein sequence ID" value="GHA51006.1"/>
    <property type="molecule type" value="Genomic_DNA"/>
</dbReference>
<feature type="region of interest" description="Disordered" evidence="1">
    <location>
        <begin position="271"/>
        <end position="295"/>
    </location>
</feature>
<evidence type="ECO:0000256" key="1">
    <source>
        <dbReference type="SAM" id="MobiDB-lite"/>
    </source>
</evidence>
<reference evidence="4" key="1">
    <citation type="journal article" date="2019" name="Int. J. Syst. Evol. Microbiol.">
        <title>The Global Catalogue of Microorganisms (GCM) 10K type strain sequencing project: providing services to taxonomists for standard genome sequencing and annotation.</title>
        <authorList>
            <consortium name="The Broad Institute Genomics Platform"/>
            <consortium name="The Broad Institute Genome Sequencing Center for Infectious Disease"/>
            <person name="Wu L."/>
            <person name="Ma J."/>
        </authorList>
    </citation>
    <scope>NUCLEOTIDE SEQUENCE [LARGE SCALE GENOMIC DNA]</scope>
    <source>
        <strain evidence="4">JCM 4733</strain>
    </source>
</reference>
<feature type="compositionally biased region" description="Low complexity" evidence="1">
    <location>
        <begin position="277"/>
        <end position="295"/>
    </location>
</feature>
<evidence type="ECO:0000313" key="3">
    <source>
        <dbReference type="EMBL" id="GHA51006.1"/>
    </source>
</evidence>
<organism evidence="3 4">
    <name type="scientific">Streptomyces canarius</name>
    <dbReference type="NCBI Taxonomy" id="285453"/>
    <lineage>
        <taxon>Bacteria</taxon>
        <taxon>Bacillati</taxon>
        <taxon>Actinomycetota</taxon>
        <taxon>Actinomycetes</taxon>
        <taxon>Kitasatosporales</taxon>
        <taxon>Streptomycetaceae</taxon>
        <taxon>Streptomyces</taxon>
    </lineage>
</organism>
<evidence type="ECO:0000313" key="4">
    <source>
        <dbReference type="Proteomes" id="UP000653644"/>
    </source>
</evidence>
<accession>A0ABQ3CZD5</accession>
<dbReference type="PROSITE" id="PS51257">
    <property type="entry name" value="PROKAR_LIPOPROTEIN"/>
    <property type="match status" value="1"/>
</dbReference>
<dbReference type="Proteomes" id="UP000653644">
    <property type="component" value="Unassembled WGS sequence"/>
</dbReference>
<evidence type="ECO:0000256" key="2">
    <source>
        <dbReference type="SAM" id="SignalP"/>
    </source>
</evidence>
<name>A0ABQ3CZD5_9ACTN</name>
<keyword evidence="2" id="KW-0732">Signal</keyword>
<feature type="chain" id="PRO_5047045506" description="Integral membrane protein" evidence="2">
    <location>
        <begin position="28"/>
        <end position="295"/>
    </location>
</feature>
<keyword evidence="4" id="KW-1185">Reference proteome</keyword>